<dbReference type="InterPro" id="IPR011712">
    <property type="entry name" value="Sig_transdc_His_kin_sub3_dim/P"/>
</dbReference>
<dbReference type="Gene3D" id="1.20.5.1930">
    <property type="match status" value="1"/>
</dbReference>
<dbReference type="EC" id="2.7.13.3" evidence="2"/>
<feature type="domain" description="Histidine kinase" evidence="10">
    <location>
        <begin position="305"/>
        <end position="390"/>
    </location>
</feature>
<reference evidence="11" key="1">
    <citation type="submission" date="2020-10" db="EMBL/GenBank/DDBJ databases">
        <authorList>
            <person name="Gilroy R."/>
        </authorList>
    </citation>
    <scope>NUCLEOTIDE SEQUENCE</scope>
    <source>
        <strain evidence="11">ChiGjej1B1-24693</strain>
    </source>
</reference>
<gene>
    <name evidence="11" type="ORF">IAA98_09790</name>
</gene>
<dbReference type="GO" id="GO:0000155">
    <property type="term" value="F:phosphorelay sensor kinase activity"/>
    <property type="evidence" value="ECO:0007669"/>
    <property type="project" value="InterPro"/>
</dbReference>
<dbReference type="InterPro" id="IPR005467">
    <property type="entry name" value="His_kinase_dom"/>
</dbReference>
<dbReference type="PANTHER" id="PTHR24421">
    <property type="entry name" value="NITRATE/NITRITE SENSOR PROTEIN NARX-RELATED"/>
    <property type="match status" value="1"/>
</dbReference>
<keyword evidence="5" id="KW-0547">Nucleotide-binding</keyword>
<evidence type="ECO:0000256" key="3">
    <source>
        <dbReference type="ARBA" id="ARBA00022553"/>
    </source>
</evidence>
<evidence type="ECO:0000256" key="4">
    <source>
        <dbReference type="ARBA" id="ARBA00022679"/>
    </source>
</evidence>
<dbReference type="Proteomes" id="UP000886842">
    <property type="component" value="Unassembled WGS sequence"/>
</dbReference>
<evidence type="ECO:0000256" key="7">
    <source>
        <dbReference type="ARBA" id="ARBA00022840"/>
    </source>
</evidence>
<keyword evidence="9" id="KW-0812">Transmembrane</keyword>
<feature type="transmembrane region" description="Helical" evidence="9">
    <location>
        <begin position="68"/>
        <end position="101"/>
    </location>
</feature>
<dbReference type="InterPro" id="IPR036890">
    <property type="entry name" value="HATPase_C_sf"/>
</dbReference>
<feature type="transmembrane region" description="Helical" evidence="9">
    <location>
        <begin position="12"/>
        <end position="31"/>
    </location>
</feature>
<keyword evidence="3" id="KW-0597">Phosphoprotein</keyword>
<evidence type="ECO:0000256" key="8">
    <source>
        <dbReference type="ARBA" id="ARBA00023012"/>
    </source>
</evidence>
<dbReference type="CDD" id="cd16917">
    <property type="entry name" value="HATPase_UhpB-NarQ-NarX-like"/>
    <property type="match status" value="1"/>
</dbReference>
<evidence type="ECO:0000259" key="10">
    <source>
        <dbReference type="PROSITE" id="PS50109"/>
    </source>
</evidence>
<keyword evidence="9" id="KW-1133">Transmembrane helix</keyword>
<dbReference type="GO" id="GO:0005524">
    <property type="term" value="F:ATP binding"/>
    <property type="evidence" value="ECO:0007669"/>
    <property type="project" value="UniProtKB-KW"/>
</dbReference>
<keyword evidence="8" id="KW-0902">Two-component regulatory system</keyword>
<evidence type="ECO:0000313" key="11">
    <source>
        <dbReference type="EMBL" id="HIT75866.1"/>
    </source>
</evidence>
<dbReference type="GO" id="GO:0046983">
    <property type="term" value="F:protein dimerization activity"/>
    <property type="evidence" value="ECO:0007669"/>
    <property type="project" value="InterPro"/>
</dbReference>
<keyword evidence="7" id="KW-0067">ATP-binding</keyword>
<accession>A0A9D1GXW7</accession>
<dbReference type="SUPFAM" id="SSF55874">
    <property type="entry name" value="ATPase domain of HSP90 chaperone/DNA topoisomerase II/histidine kinase"/>
    <property type="match status" value="1"/>
</dbReference>
<dbReference type="EMBL" id="DVLP01000291">
    <property type="protein sequence ID" value="HIT75866.1"/>
    <property type="molecule type" value="Genomic_DNA"/>
</dbReference>
<keyword evidence="6 11" id="KW-0418">Kinase</keyword>
<dbReference type="InterPro" id="IPR003594">
    <property type="entry name" value="HATPase_dom"/>
</dbReference>
<comment type="catalytic activity">
    <reaction evidence="1">
        <text>ATP + protein L-histidine = ADP + protein N-phospho-L-histidine.</text>
        <dbReference type="EC" id="2.7.13.3"/>
    </reaction>
</comment>
<dbReference type="Pfam" id="PF07730">
    <property type="entry name" value="HisKA_3"/>
    <property type="match status" value="1"/>
</dbReference>
<keyword evidence="4" id="KW-0808">Transferase</keyword>
<dbReference type="PROSITE" id="PS50109">
    <property type="entry name" value="HIS_KIN"/>
    <property type="match status" value="1"/>
</dbReference>
<sequence>MSSAADRGSPWPTVVMAVAVTLVLATIITVGSQPTASAPDQPTRQLVAYGFAVGFGSVLLLRRTMPVAVLVLSVLATFAYYTLDLPTLGVAVPVVAALFSATEAGRLGWAMAAGAVVFLVALAFRLRDDPQPVGSLLGHDAITNIALIAAAIALGYGIRASRHQRVQQARIATLTEERSALDAQARIEQERTRLSRELHDTLGHSLSVVSLHAGVAAEAVGQDDEATATAIAHVRQESTASLHELRSLVRILRTQDDHEPTAAIRTVAQIPSLVEQLRSAGITVDLTSELSDSRLSSAVEAAAYRVVQESVTNVLRHADARSVTVTLTESDGLLQVTIVDDGRGRPSHPRTNGYGITGMAERVRLLGGTFHAGNRNGGGFVVQAQIPTRTTP</sequence>
<dbReference type="SMART" id="SM00387">
    <property type="entry name" value="HATPase_c"/>
    <property type="match status" value="1"/>
</dbReference>
<dbReference type="Gene3D" id="3.30.565.10">
    <property type="entry name" value="Histidine kinase-like ATPase, C-terminal domain"/>
    <property type="match status" value="1"/>
</dbReference>
<dbReference type="InterPro" id="IPR050482">
    <property type="entry name" value="Sensor_HK_TwoCompSys"/>
</dbReference>
<protein>
    <recommendedName>
        <fullName evidence="2">histidine kinase</fullName>
        <ecNumber evidence="2">2.7.13.3</ecNumber>
    </recommendedName>
</protein>
<feature type="transmembrane region" description="Helical" evidence="9">
    <location>
        <begin position="107"/>
        <end position="124"/>
    </location>
</feature>
<dbReference type="GO" id="GO:0016020">
    <property type="term" value="C:membrane"/>
    <property type="evidence" value="ECO:0007669"/>
    <property type="project" value="InterPro"/>
</dbReference>
<evidence type="ECO:0000256" key="2">
    <source>
        <dbReference type="ARBA" id="ARBA00012438"/>
    </source>
</evidence>
<proteinExistence type="predicted"/>
<organism evidence="11 12">
    <name type="scientific">Candidatus Avipropionibacterium avicola</name>
    <dbReference type="NCBI Taxonomy" id="2840701"/>
    <lineage>
        <taxon>Bacteria</taxon>
        <taxon>Bacillati</taxon>
        <taxon>Actinomycetota</taxon>
        <taxon>Actinomycetes</taxon>
        <taxon>Propionibacteriales</taxon>
        <taxon>Propionibacteriaceae</taxon>
        <taxon>Propionibacteriaceae incertae sedis</taxon>
        <taxon>Candidatus Avipropionibacterium</taxon>
    </lineage>
</organism>
<name>A0A9D1GXW7_9ACTN</name>
<feature type="transmembrane region" description="Helical" evidence="9">
    <location>
        <begin position="136"/>
        <end position="158"/>
    </location>
</feature>
<dbReference type="PANTHER" id="PTHR24421:SF10">
    <property type="entry name" value="NITRATE_NITRITE SENSOR PROTEIN NARQ"/>
    <property type="match status" value="1"/>
</dbReference>
<feature type="transmembrane region" description="Helical" evidence="9">
    <location>
        <begin position="43"/>
        <end position="61"/>
    </location>
</feature>
<evidence type="ECO:0000313" key="12">
    <source>
        <dbReference type="Proteomes" id="UP000886842"/>
    </source>
</evidence>
<evidence type="ECO:0000256" key="5">
    <source>
        <dbReference type="ARBA" id="ARBA00022741"/>
    </source>
</evidence>
<evidence type="ECO:0000256" key="6">
    <source>
        <dbReference type="ARBA" id="ARBA00022777"/>
    </source>
</evidence>
<dbReference type="Pfam" id="PF02518">
    <property type="entry name" value="HATPase_c"/>
    <property type="match status" value="1"/>
</dbReference>
<evidence type="ECO:0000256" key="9">
    <source>
        <dbReference type="SAM" id="Phobius"/>
    </source>
</evidence>
<evidence type="ECO:0000256" key="1">
    <source>
        <dbReference type="ARBA" id="ARBA00000085"/>
    </source>
</evidence>
<comment type="caution">
    <text evidence="11">The sequence shown here is derived from an EMBL/GenBank/DDBJ whole genome shotgun (WGS) entry which is preliminary data.</text>
</comment>
<dbReference type="AlphaFoldDB" id="A0A9D1GXW7"/>
<reference evidence="11" key="2">
    <citation type="journal article" date="2021" name="PeerJ">
        <title>Extensive microbial diversity within the chicken gut microbiome revealed by metagenomics and culture.</title>
        <authorList>
            <person name="Gilroy R."/>
            <person name="Ravi A."/>
            <person name="Getino M."/>
            <person name="Pursley I."/>
            <person name="Horton D.L."/>
            <person name="Alikhan N.F."/>
            <person name="Baker D."/>
            <person name="Gharbi K."/>
            <person name="Hall N."/>
            <person name="Watson M."/>
            <person name="Adriaenssens E.M."/>
            <person name="Foster-Nyarko E."/>
            <person name="Jarju S."/>
            <person name="Secka A."/>
            <person name="Antonio M."/>
            <person name="Oren A."/>
            <person name="Chaudhuri R.R."/>
            <person name="La Ragione R."/>
            <person name="Hildebrand F."/>
            <person name="Pallen M.J."/>
        </authorList>
    </citation>
    <scope>NUCLEOTIDE SEQUENCE</scope>
    <source>
        <strain evidence="11">ChiGjej1B1-24693</strain>
    </source>
</reference>
<keyword evidence="9" id="KW-0472">Membrane</keyword>